<accession>A0A518DRY2</accession>
<evidence type="ECO:0000313" key="1">
    <source>
        <dbReference type="EMBL" id="QDU94591.1"/>
    </source>
</evidence>
<dbReference type="OrthoDB" id="597347at2"/>
<evidence type="ECO:0008006" key="3">
    <source>
        <dbReference type="Google" id="ProtNLM"/>
    </source>
</evidence>
<dbReference type="EMBL" id="CP036433">
    <property type="protein sequence ID" value="QDU94591.1"/>
    <property type="molecule type" value="Genomic_DNA"/>
</dbReference>
<dbReference type="SUPFAM" id="SSF56059">
    <property type="entry name" value="Glutathione synthetase ATP-binding domain-like"/>
    <property type="match status" value="1"/>
</dbReference>
<proteinExistence type="predicted"/>
<dbReference type="Proteomes" id="UP000317648">
    <property type="component" value="Chromosome"/>
</dbReference>
<sequence>MIVLFTTQRHSYTHQSLVKSQELNFKTQSYEKLFRDFTLPRATYIFGDLDRLDFWDLECAARLYNDLRDKGMRVFNNPAKFRSRYQLLRKLYRDGHNGFNVWQADDVVPDEAYPVFLRTDCAHRGVMSELIHTPKELASGIKSLIERSVPIREIVVIQYAAEPVAPGLFRKHGSLKVGDRIIPRPCVHEDHWVAKYGVEGIASDALYEEDYQLIKENAYSETIEAVFAASELDYGRADFGIFRGQPQIYEINTNPTIPSPCLEHPSPVRLETSRLARAQLLEAFQEIDGPMTGKSIQLAHPPSLRQRIQRPSLHWRRVPKMP</sequence>
<dbReference type="RefSeq" id="WP_145053136.1">
    <property type="nucleotide sequence ID" value="NZ_CP036433.1"/>
</dbReference>
<organism evidence="1 2">
    <name type="scientific">Lignipirellula cremea</name>
    <dbReference type="NCBI Taxonomy" id="2528010"/>
    <lineage>
        <taxon>Bacteria</taxon>
        <taxon>Pseudomonadati</taxon>
        <taxon>Planctomycetota</taxon>
        <taxon>Planctomycetia</taxon>
        <taxon>Pirellulales</taxon>
        <taxon>Pirellulaceae</taxon>
        <taxon>Lignipirellula</taxon>
    </lineage>
</organism>
<protein>
    <recommendedName>
        <fullName evidence="3">ATP-grasp domain-containing protein</fullName>
    </recommendedName>
</protein>
<name>A0A518DRY2_9BACT</name>
<dbReference type="KEGG" id="lcre:Pla8534_23840"/>
<reference evidence="1 2" key="1">
    <citation type="submission" date="2019-02" db="EMBL/GenBank/DDBJ databases">
        <title>Deep-cultivation of Planctomycetes and their phenomic and genomic characterization uncovers novel biology.</title>
        <authorList>
            <person name="Wiegand S."/>
            <person name="Jogler M."/>
            <person name="Boedeker C."/>
            <person name="Pinto D."/>
            <person name="Vollmers J."/>
            <person name="Rivas-Marin E."/>
            <person name="Kohn T."/>
            <person name="Peeters S.H."/>
            <person name="Heuer A."/>
            <person name="Rast P."/>
            <person name="Oberbeckmann S."/>
            <person name="Bunk B."/>
            <person name="Jeske O."/>
            <person name="Meyerdierks A."/>
            <person name="Storesund J.E."/>
            <person name="Kallscheuer N."/>
            <person name="Luecker S."/>
            <person name="Lage O.M."/>
            <person name="Pohl T."/>
            <person name="Merkel B.J."/>
            <person name="Hornburger P."/>
            <person name="Mueller R.-W."/>
            <person name="Bruemmer F."/>
            <person name="Labrenz M."/>
            <person name="Spormann A.M."/>
            <person name="Op den Camp H."/>
            <person name="Overmann J."/>
            <person name="Amann R."/>
            <person name="Jetten M.S.M."/>
            <person name="Mascher T."/>
            <person name="Medema M.H."/>
            <person name="Devos D.P."/>
            <person name="Kaster A.-K."/>
            <person name="Ovreas L."/>
            <person name="Rohde M."/>
            <person name="Galperin M.Y."/>
            <person name="Jogler C."/>
        </authorList>
    </citation>
    <scope>NUCLEOTIDE SEQUENCE [LARGE SCALE GENOMIC DNA]</scope>
    <source>
        <strain evidence="1 2">Pla85_3_4</strain>
    </source>
</reference>
<gene>
    <name evidence="1" type="ORF">Pla8534_23840</name>
</gene>
<evidence type="ECO:0000313" key="2">
    <source>
        <dbReference type="Proteomes" id="UP000317648"/>
    </source>
</evidence>
<dbReference type="AlphaFoldDB" id="A0A518DRY2"/>
<keyword evidence="2" id="KW-1185">Reference proteome</keyword>